<dbReference type="Proteomes" id="UP000253061">
    <property type="component" value="Unassembled WGS sequence"/>
</dbReference>
<protein>
    <submittedName>
        <fullName evidence="2">Uncharacterized protein</fullName>
    </submittedName>
</protein>
<keyword evidence="1" id="KW-1133">Transmembrane helix</keyword>
<dbReference type="EMBL" id="JPWB01000002">
    <property type="protein sequence ID" value="RCK23960.1"/>
    <property type="molecule type" value="Genomic_DNA"/>
</dbReference>
<keyword evidence="1" id="KW-0812">Transmembrane</keyword>
<sequence length="143" mass="14950">MLRRLHRVAGMAALGFIASFWLATVIVELRGNIGEITLVKTAIAWGLIGLIPVLIATGGSGFALSGGTPSGILKTKLRRMQVIAANGVLVLAPSAITLAILAQQGRFDGLFVGVQILELLAGLINIWLIGLNIRDGLALARST</sequence>
<proteinExistence type="predicted"/>
<feature type="transmembrane region" description="Helical" evidence="1">
    <location>
        <begin position="42"/>
        <end position="63"/>
    </location>
</feature>
<organism evidence="2 3">
    <name type="scientific">Thalassospira profundimaris</name>
    <dbReference type="NCBI Taxonomy" id="502049"/>
    <lineage>
        <taxon>Bacteria</taxon>
        <taxon>Pseudomonadati</taxon>
        <taxon>Pseudomonadota</taxon>
        <taxon>Alphaproteobacteria</taxon>
        <taxon>Rhodospirillales</taxon>
        <taxon>Thalassospiraceae</taxon>
        <taxon>Thalassospira</taxon>
    </lineage>
</organism>
<feature type="transmembrane region" description="Helical" evidence="1">
    <location>
        <begin position="12"/>
        <end position="30"/>
    </location>
</feature>
<accession>A0A367VI87</accession>
<evidence type="ECO:0000313" key="3">
    <source>
        <dbReference type="Proteomes" id="UP000253061"/>
    </source>
</evidence>
<feature type="transmembrane region" description="Helical" evidence="1">
    <location>
        <begin position="109"/>
        <end position="131"/>
    </location>
</feature>
<gene>
    <name evidence="2" type="ORF">TH6_04355</name>
</gene>
<dbReference type="AlphaFoldDB" id="A0A367VI87"/>
<evidence type="ECO:0000313" key="2">
    <source>
        <dbReference type="EMBL" id="RCK23960.1"/>
    </source>
</evidence>
<reference evidence="2 3" key="1">
    <citation type="submission" date="2014-07" db="EMBL/GenBank/DDBJ databases">
        <title>Draft genome sequence of Thalassospira profundimaris R8-17.</title>
        <authorList>
            <person name="Lai Q."/>
            <person name="Shao Z."/>
        </authorList>
    </citation>
    <scope>NUCLEOTIDE SEQUENCE [LARGE SCALE GENOMIC DNA]</scope>
    <source>
        <strain evidence="2 3">R8-17</strain>
    </source>
</reference>
<name>A0A367VI87_9PROT</name>
<feature type="transmembrane region" description="Helical" evidence="1">
    <location>
        <begin position="83"/>
        <end position="103"/>
    </location>
</feature>
<comment type="caution">
    <text evidence="2">The sequence shown here is derived from an EMBL/GenBank/DDBJ whole genome shotgun (WGS) entry which is preliminary data.</text>
</comment>
<evidence type="ECO:0000256" key="1">
    <source>
        <dbReference type="SAM" id="Phobius"/>
    </source>
</evidence>
<keyword evidence="1" id="KW-0472">Membrane</keyword>